<accession>A0ACC0ZWL4</accession>
<dbReference type="Proteomes" id="UP001164250">
    <property type="component" value="Chromosome 13"/>
</dbReference>
<gene>
    <name evidence="1" type="ORF">Patl1_24423</name>
</gene>
<dbReference type="EMBL" id="CM047909">
    <property type="protein sequence ID" value="KAJ0079595.1"/>
    <property type="molecule type" value="Genomic_DNA"/>
</dbReference>
<proteinExistence type="predicted"/>
<reference evidence="2" key="1">
    <citation type="journal article" date="2023" name="G3 (Bethesda)">
        <title>Genome assembly and association tests identify interacting loci associated with vigor, precocity, and sex in interspecific pistachio rootstocks.</title>
        <authorList>
            <person name="Palmer W."/>
            <person name="Jacygrad E."/>
            <person name="Sagayaradj S."/>
            <person name="Cavanaugh K."/>
            <person name="Han R."/>
            <person name="Bertier L."/>
            <person name="Beede B."/>
            <person name="Kafkas S."/>
            <person name="Golino D."/>
            <person name="Preece J."/>
            <person name="Michelmore R."/>
        </authorList>
    </citation>
    <scope>NUCLEOTIDE SEQUENCE [LARGE SCALE GENOMIC DNA]</scope>
</reference>
<evidence type="ECO:0000313" key="1">
    <source>
        <dbReference type="EMBL" id="KAJ0079595.1"/>
    </source>
</evidence>
<keyword evidence="2" id="KW-1185">Reference proteome</keyword>
<name>A0ACC0ZWL4_9ROSI</name>
<evidence type="ECO:0000313" key="2">
    <source>
        <dbReference type="Proteomes" id="UP001164250"/>
    </source>
</evidence>
<comment type="caution">
    <text evidence="1">The sequence shown here is derived from an EMBL/GenBank/DDBJ whole genome shotgun (WGS) entry which is preliminary data.</text>
</comment>
<sequence>MSSPFRISLKTQKLYVIIFVIRYLDLFTWYISFYNSVMKLYHKVVKQTYNKDEETFRHYFLILPCFVLALLIPHEYNTIDFSIYLEAVAILPHLVSLQRSSNIDNVRLCFPSWVSRYIAYRALHILNWVCHFFTENKIRWILKFSLVFISLTSWVSGLIQTALYADFFYYHFKSWKNRKQLKQPACVDQVLFH</sequence>
<organism evidence="1 2">
    <name type="scientific">Pistacia atlantica</name>
    <dbReference type="NCBI Taxonomy" id="434234"/>
    <lineage>
        <taxon>Eukaryota</taxon>
        <taxon>Viridiplantae</taxon>
        <taxon>Streptophyta</taxon>
        <taxon>Embryophyta</taxon>
        <taxon>Tracheophyta</taxon>
        <taxon>Spermatophyta</taxon>
        <taxon>Magnoliopsida</taxon>
        <taxon>eudicotyledons</taxon>
        <taxon>Gunneridae</taxon>
        <taxon>Pentapetalae</taxon>
        <taxon>rosids</taxon>
        <taxon>malvids</taxon>
        <taxon>Sapindales</taxon>
        <taxon>Anacardiaceae</taxon>
        <taxon>Pistacia</taxon>
    </lineage>
</organism>
<protein>
    <submittedName>
        <fullName evidence="1">Uncharacterized protein</fullName>
    </submittedName>
</protein>